<dbReference type="EMBL" id="LOHS01000088">
    <property type="protein sequence ID" value="OAH12616.1"/>
    <property type="molecule type" value="Genomic_DNA"/>
</dbReference>
<dbReference type="InterPro" id="IPR029063">
    <property type="entry name" value="SAM-dependent_MTases_sf"/>
</dbReference>
<keyword evidence="3 6" id="KW-0808">Transferase</keyword>
<evidence type="ECO:0000256" key="3">
    <source>
        <dbReference type="ARBA" id="ARBA00022679"/>
    </source>
</evidence>
<protein>
    <submittedName>
        <fullName evidence="6">Release factor glutamine methyltransferase</fullName>
        <ecNumber evidence="6">2.1.1.297</ecNumber>
    </submittedName>
</protein>
<keyword evidence="2 6" id="KW-0489">Methyltransferase</keyword>
<dbReference type="PANTHER" id="PTHR45875:SF1">
    <property type="entry name" value="METHYLTRANSFERASE N6AMT1"/>
    <property type="match status" value="1"/>
</dbReference>
<evidence type="ECO:0000256" key="1">
    <source>
        <dbReference type="ARBA" id="ARBA00006149"/>
    </source>
</evidence>
<dbReference type="CDD" id="cd02440">
    <property type="entry name" value="AdoMet_MTases"/>
    <property type="match status" value="1"/>
</dbReference>
<dbReference type="PROSITE" id="PS00092">
    <property type="entry name" value="N6_MTASE"/>
    <property type="match status" value="1"/>
</dbReference>
<proteinExistence type="inferred from homology"/>
<dbReference type="InterPro" id="IPR004557">
    <property type="entry name" value="PrmC-related"/>
</dbReference>
<dbReference type="InterPro" id="IPR052190">
    <property type="entry name" value="Euk-Arch_PrmC-MTase"/>
</dbReference>
<reference evidence="6 7" key="1">
    <citation type="submission" date="2015-12" db="EMBL/GenBank/DDBJ databases">
        <title>Genome sequence of Streptomyces sp. G25.</title>
        <authorList>
            <person name="Poehlein A."/>
            <person name="Roettig A."/>
            <person name="Hiessl S."/>
            <person name="Hauschild P."/>
            <person name="Schauer J."/>
            <person name="Madkour M.H."/>
            <person name="Al-Ansari A.M."/>
            <person name="Almakishah N.H."/>
            <person name="Steinbuechel A."/>
            <person name="Daniel R."/>
        </authorList>
    </citation>
    <scope>NUCLEOTIDE SEQUENCE [LARGE SCALE GENOMIC DNA]</scope>
    <source>
        <strain evidence="7">G25(2015)</strain>
    </source>
</reference>
<gene>
    <name evidence="6" type="primary">prmC_2</name>
    <name evidence="6" type="ORF">STSP_39620</name>
</gene>
<dbReference type="RefSeq" id="WP_067279541.1">
    <property type="nucleotide sequence ID" value="NZ_LOHS01000088.1"/>
</dbReference>
<keyword evidence="4" id="KW-0949">S-adenosyl-L-methionine</keyword>
<dbReference type="Proteomes" id="UP000077381">
    <property type="component" value="Unassembled WGS sequence"/>
</dbReference>
<dbReference type="SUPFAM" id="SSF53335">
    <property type="entry name" value="S-adenosyl-L-methionine-dependent methyltransferases"/>
    <property type="match status" value="1"/>
</dbReference>
<dbReference type="NCBIfam" id="TIGR00537">
    <property type="entry name" value="hemK_rel_arch"/>
    <property type="match status" value="1"/>
</dbReference>
<dbReference type="InterPro" id="IPR007848">
    <property type="entry name" value="Small_mtfrase_dom"/>
</dbReference>
<dbReference type="PANTHER" id="PTHR45875">
    <property type="entry name" value="METHYLTRANSFERASE N6AMT1"/>
    <property type="match status" value="1"/>
</dbReference>
<dbReference type="InterPro" id="IPR002052">
    <property type="entry name" value="DNA_methylase_N6_adenine_CS"/>
</dbReference>
<feature type="domain" description="Methyltransferase small" evidence="5">
    <location>
        <begin position="15"/>
        <end position="116"/>
    </location>
</feature>
<sequence>MTTAAAVRLPGMDHVFTLPGVYAPQYDTYLLAEALRREAVGPGADVLDVGTGSGALALYAARLGARVTATDISWRAVLTARLNALLARRRIAVHRGDLLEPVRGRSFDIVLSNPPYVPTPPGSLPRNGAARSWDAGPDGRAFVDRICDTAPSLLRPHGRLLLVHSALCGTEATLERLSAAGLWAEVTDRMSVPFGPVVRSRLSWLRSRGLLGVDDEQEELVVVRAERI</sequence>
<dbReference type="AlphaFoldDB" id="A0A177HPF5"/>
<comment type="caution">
    <text evidence="6">The sequence shown here is derived from an EMBL/GenBank/DDBJ whole genome shotgun (WGS) entry which is preliminary data.</text>
</comment>
<evidence type="ECO:0000313" key="7">
    <source>
        <dbReference type="Proteomes" id="UP000077381"/>
    </source>
</evidence>
<dbReference type="Gene3D" id="3.40.50.150">
    <property type="entry name" value="Vaccinia Virus protein VP39"/>
    <property type="match status" value="1"/>
</dbReference>
<dbReference type="GO" id="GO:0003676">
    <property type="term" value="F:nucleic acid binding"/>
    <property type="evidence" value="ECO:0007669"/>
    <property type="project" value="InterPro"/>
</dbReference>
<evidence type="ECO:0000313" key="6">
    <source>
        <dbReference type="EMBL" id="OAH12616.1"/>
    </source>
</evidence>
<comment type="similarity">
    <text evidence="1">Belongs to the eukaryotic/archaeal PrmC-related family.</text>
</comment>
<dbReference type="PATRIC" id="fig|1716141.3.peg.4168"/>
<dbReference type="OrthoDB" id="8746524at2"/>
<dbReference type="EC" id="2.1.1.297" evidence="6"/>
<evidence type="ECO:0000256" key="2">
    <source>
        <dbReference type="ARBA" id="ARBA00022603"/>
    </source>
</evidence>
<name>A0A177HPF5_9ACTN</name>
<organism evidence="6 7">
    <name type="scientific">Streptomyces jeddahensis</name>
    <dbReference type="NCBI Taxonomy" id="1716141"/>
    <lineage>
        <taxon>Bacteria</taxon>
        <taxon>Bacillati</taxon>
        <taxon>Actinomycetota</taxon>
        <taxon>Actinomycetes</taxon>
        <taxon>Kitasatosporales</taxon>
        <taxon>Streptomycetaceae</taxon>
        <taxon>Streptomyces</taxon>
    </lineage>
</organism>
<dbReference type="GO" id="GO:0035657">
    <property type="term" value="C:eRF1 methyltransferase complex"/>
    <property type="evidence" value="ECO:0007669"/>
    <property type="project" value="TreeGrafter"/>
</dbReference>
<evidence type="ECO:0000259" key="5">
    <source>
        <dbReference type="Pfam" id="PF05175"/>
    </source>
</evidence>
<accession>A0A177HPF5</accession>
<dbReference type="GO" id="GO:0102559">
    <property type="term" value="F:peptide chain release factor N(5)-glutamine methyltransferase activity"/>
    <property type="evidence" value="ECO:0007669"/>
    <property type="project" value="UniProtKB-EC"/>
</dbReference>
<dbReference type="GO" id="GO:0032259">
    <property type="term" value="P:methylation"/>
    <property type="evidence" value="ECO:0007669"/>
    <property type="project" value="UniProtKB-KW"/>
</dbReference>
<dbReference type="STRING" id="1716141.STSP_39620"/>
<evidence type="ECO:0000256" key="4">
    <source>
        <dbReference type="ARBA" id="ARBA00022691"/>
    </source>
</evidence>
<dbReference type="Pfam" id="PF05175">
    <property type="entry name" value="MTS"/>
    <property type="match status" value="1"/>
</dbReference>
<keyword evidence="7" id="KW-1185">Reference proteome</keyword>